<comment type="caution">
    <text evidence="2">The sequence shown here is derived from an EMBL/GenBank/DDBJ whole genome shotgun (WGS) entry which is preliminary data.</text>
</comment>
<evidence type="ECO:0000313" key="2">
    <source>
        <dbReference type="EMBL" id="TQV95141.1"/>
    </source>
</evidence>
<name>A0A545V098_9HYPO</name>
<feature type="compositionally biased region" description="Basic and acidic residues" evidence="1">
    <location>
        <begin position="19"/>
        <end position="36"/>
    </location>
</feature>
<keyword evidence="3" id="KW-1185">Reference proteome</keyword>
<accession>A0A545V098</accession>
<dbReference type="OrthoDB" id="4869920at2759"/>
<dbReference type="Proteomes" id="UP000315783">
    <property type="component" value="Unassembled WGS sequence"/>
</dbReference>
<feature type="compositionally biased region" description="Low complexity" evidence="1">
    <location>
        <begin position="37"/>
        <end position="49"/>
    </location>
</feature>
<sequence length="171" mass="18665">MGKDSHRKKSQSEATPRSHHSDKGTRSSRAHDDKASYSRSPPYTPSRLSQVTNAGELSDVDAQAEALSHFSFSAEEQPTAAPLTFDTISEWVRQGGQLQALDDHTAEMLLSQYLGPKGDRSKRRKFHAPEEVPPPAPILEDEEEEDGGASLGEPSSASSSRHKDKGKSKAR</sequence>
<feature type="region of interest" description="Disordered" evidence="1">
    <location>
        <begin position="1"/>
        <end position="60"/>
    </location>
</feature>
<dbReference type="EMBL" id="SPUK01000008">
    <property type="protein sequence ID" value="TQV95141.1"/>
    <property type="molecule type" value="Genomic_DNA"/>
</dbReference>
<dbReference type="AlphaFoldDB" id="A0A545V098"/>
<evidence type="ECO:0000256" key="1">
    <source>
        <dbReference type="SAM" id="MobiDB-lite"/>
    </source>
</evidence>
<organism evidence="2 3">
    <name type="scientific">Cordyceps javanica</name>
    <dbReference type="NCBI Taxonomy" id="43265"/>
    <lineage>
        <taxon>Eukaryota</taxon>
        <taxon>Fungi</taxon>
        <taxon>Dikarya</taxon>
        <taxon>Ascomycota</taxon>
        <taxon>Pezizomycotina</taxon>
        <taxon>Sordariomycetes</taxon>
        <taxon>Hypocreomycetidae</taxon>
        <taxon>Hypocreales</taxon>
        <taxon>Cordycipitaceae</taxon>
        <taxon>Cordyceps</taxon>
    </lineage>
</organism>
<reference evidence="2 3" key="1">
    <citation type="journal article" date="2019" name="Appl. Microbiol. Biotechnol.">
        <title>Genome sequence of Isaria javanica and comparative genome analysis insights into family S53 peptidase evolution in fungal entomopathogens.</title>
        <authorList>
            <person name="Lin R."/>
            <person name="Zhang X."/>
            <person name="Xin B."/>
            <person name="Zou M."/>
            <person name="Gao Y."/>
            <person name="Qin F."/>
            <person name="Hu Q."/>
            <person name="Xie B."/>
            <person name="Cheng X."/>
        </authorList>
    </citation>
    <scope>NUCLEOTIDE SEQUENCE [LARGE SCALE GENOMIC DNA]</scope>
    <source>
        <strain evidence="2 3">IJ1G</strain>
    </source>
</reference>
<evidence type="ECO:0000313" key="3">
    <source>
        <dbReference type="Proteomes" id="UP000315783"/>
    </source>
</evidence>
<gene>
    <name evidence="2" type="ORF">IF1G_06128</name>
</gene>
<protein>
    <submittedName>
        <fullName evidence="2">Uncharacterized protein</fullName>
    </submittedName>
</protein>
<proteinExistence type="predicted"/>
<feature type="compositionally biased region" description="Basic residues" evidence="1">
    <location>
        <begin position="160"/>
        <end position="171"/>
    </location>
</feature>
<feature type="region of interest" description="Disordered" evidence="1">
    <location>
        <begin position="112"/>
        <end position="171"/>
    </location>
</feature>